<comment type="caution">
    <text evidence="1">The sequence shown here is derived from an EMBL/GenBank/DDBJ whole genome shotgun (WGS) entry which is preliminary data.</text>
</comment>
<gene>
    <name evidence="1" type="ORF">ACFFQ6_13300</name>
</gene>
<proteinExistence type="predicted"/>
<dbReference type="EMBL" id="JBHMAS010000025">
    <property type="protein sequence ID" value="MFB9780669.1"/>
    <property type="molecule type" value="Genomic_DNA"/>
</dbReference>
<organism evidence="1 2">
    <name type="scientific">Rhodococcus baikonurensis</name>
    <dbReference type="NCBI Taxonomy" id="172041"/>
    <lineage>
        <taxon>Bacteria</taxon>
        <taxon>Bacillati</taxon>
        <taxon>Actinomycetota</taxon>
        <taxon>Actinomycetes</taxon>
        <taxon>Mycobacteriales</taxon>
        <taxon>Nocardiaceae</taxon>
        <taxon>Rhodococcus</taxon>
        <taxon>Rhodococcus erythropolis group</taxon>
    </lineage>
</organism>
<protein>
    <submittedName>
        <fullName evidence="1">Uncharacterized protein</fullName>
    </submittedName>
</protein>
<dbReference type="Proteomes" id="UP001589587">
    <property type="component" value="Unassembled WGS sequence"/>
</dbReference>
<keyword evidence="2" id="KW-1185">Reference proteome</keyword>
<evidence type="ECO:0000313" key="1">
    <source>
        <dbReference type="EMBL" id="MFB9780669.1"/>
    </source>
</evidence>
<dbReference type="RefSeq" id="WP_206492379.1">
    <property type="nucleotide sequence ID" value="NZ_JBHMAS010000025.1"/>
</dbReference>
<reference evidence="1 2" key="1">
    <citation type="submission" date="2024-09" db="EMBL/GenBank/DDBJ databases">
        <authorList>
            <person name="Sun Q."/>
            <person name="Mori K."/>
        </authorList>
    </citation>
    <scope>NUCLEOTIDE SEQUENCE [LARGE SCALE GENOMIC DNA]</scope>
    <source>
        <strain evidence="1 2">JCM 11411</strain>
    </source>
</reference>
<sequence length="154" mass="16369">MSTTGNHLEWAVPGAAVAAIYSSRGAVTSVQRGTITKVLTRDVVVDFPRTGEERWSNQSVGGERYVRIMKGWDGQEAVLAPPEGADVVDAINYIRSVKAGRAVRAAYEAFLASKGSSANLETLDALIAAAQQAREPIARAAQAEAAKAARSWLK</sequence>
<accession>A0ABV5XE68</accession>
<name>A0ABV5XE68_9NOCA</name>
<evidence type="ECO:0000313" key="2">
    <source>
        <dbReference type="Proteomes" id="UP001589587"/>
    </source>
</evidence>